<dbReference type="InterPro" id="IPR026841">
    <property type="entry name" value="Aur1/Ipt1"/>
</dbReference>
<feature type="transmembrane region" description="Helical" evidence="1">
    <location>
        <begin position="153"/>
        <end position="170"/>
    </location>
</feature>
<evidence type="ECO:0000313" key="3">
    <source>
        <dbReference type="EMBL" id="SUX24279.1"/>
    </source>
</evidence>
<accession>A0A381EBN7</accession>
<feature type="domain" description="Tyrosine specific protein phosphatases" evidence="2">
    <location>
        <begin position="369"/>
        <end position="420"/>
    </location>
</feature>
<feature type="transmembrane region" description="Helical" evidence="1">
    <location>
        <begin position="238"/>
        <end position="258"/>
    </location>
</feature>
<feature type="transmembrane region" description="Helical" evidence="1">
    <location>
        <begin position="126"/>
        <end position="146"/>
    </location>
</feature>
<dbReference type="OrthoDB" id="256494at2"/>
<dbReference type="PANTHER" id="PTHR47216:SF4">
    <property type="entry name" value="OS01G0859400 PROTEIN"/>
    <property type="match status" value="1"/>
</dbReference>
<keyword evidence="1" id="KW-0812">Transmembrane</keyword>
<organism evidence="3 4">
    <name type="scientific">Cardiobacterium valvarum</name>
    <dbReference type="NCBI Taxonomy" id="194702"/>
    <lineage>
        <taxon>Bacteria</taxon>
        <taxon>Pseudomonadati</taxon>
        <taxon>Pseudomonadota</taxon>
        <taxon>Gammaproteobacteria</taxon>
        <taxon>Cardiobacteriales</taxon>
        <taxon>Cardiobacteriaceae</taxon>
        <taxon>Cardiobacterium</taxon>
    </lineage>
</organism>
<feature type="transmembrane region" description="Helical" evidence="1">
    <location>
        <begin position="215"/>
        <end position="232"/>
    </location>
</feature>
<name>A0A381EBN7_9GAMM</name>
<dbReference type="RefSeq" id="WP_115612006.1">
    <property type="nucleotide sequence ID" value="NZ_JBHLZC010000002.1"/>
</dbReference>
<dbReference type="AlphaFoldDB" id="A0A381EBN7"/>
<dbReference type="SUPFAM" id="SSF52799">
    <property type="entry name" value="(Phosphotyrosine protein) phosphatases II"/>
    <property type="match status" value="1"/>
</dbReference>
<gene>
    <name evidence="3" type="ORF">NCTC13294_01786</name>
</gene>
<keyword evidence="1" id="KW-0472">Membrane</keyword>
<dbReference type="PROSITE" id="PS50056">
    <property type="entry name" value="TYR_PHOSPHATASE_2"/>
    <property type="match status" value="1"/>
</dbReference>
<dbReference type="GO" id="GO:0016020">
    <property type="term" value="C:membrane"/>
    <property type="evidence" value="ECO:0007669"/>
    <property type="project" value="UniProtKB-SubCell"/>
</dbReference>
<feature type="transmembrane region" description="Helical" evidence="1">
    <location>
        <begin position="176"/>
        <end position="194"/>
    </location>
</feature>
<proteinExistence type="predicted"/>
<protein>
    <recommendedName>
        <fullName evidence="2">Tyrosine specific protein phosphatases domain-containing protein</fullName>
    </recommendedName>
</protein>
<dbReference type="Pfam" id="PF14378">
    <property type="entry name" value="PAP2_3"/>
    <property type="match status" value="1"/>
</dbReference>
<keyword evidence="4" id="KW-1185">Reference proteome</keyword>
<keyword evidence="1" id="KW-1133">Transmembrane helix</keyword>
<evidence type="ECO:0000256" key="1">
    <source>
        <dbReference type="SAM" id="Phobius"/>
    </source>
</evidence>
<feature type="transmembrane region" description="Helical" evidence="1">
    <location>
        <begin position="85"/>
        <end position="106"/>
    </location>
</feature>
<reference evidence="3 4" key="1">
    <citation type="submission" date="2018-06" db="EMBL/GenBank/DDBJ databases">
        <authorList>
            <consortium name="Pathogen Informatics"/>
            <person name="Doyle S."/>
        </authorList>
    </citation>
    <scope>NUCLEOTIDE SEQUENCE [LARGE SCALE GENOMIC DNA]</scope>
    <source>
        <strain evidence="3 4">NCTC13294</strain>
    </source>
</reference>
<sequence length="431" mass="48312">MNKPAFIPTLLKLAAVATIFYLSYGLTNHYTASRADVPEIAYAWEHHISFLPWTIIPYWSLNLFYGLGFFLCASTREQHRYIAQLLAAQAIAISGFLLFPLQISWAKDIGDGLFAALFRSLAAFDQAYNEMPSLHIILTLIIGRFYWPKLPSWLRPLWFAWCLLIGASVLTTYQHHFIDIPTALLAGAFILWVLPWQGVSPLRAHEPITPRRRRFAFLYLALAILIALPARWGGAWLWLLWPATSCLILAAGHARLGAAIWQKQADGRPTLAARLLLTPLHFAYRFNQYAWLRGNARSTAALTPRLYLGSILAADQYHAVVDTCAECSLRRRSTHYHSEPMLDMTAPDPAALNRAAAAIEAFLNTQPDPVLICCALGYGRSVAAALVWLVRYGGETDVDSALRHIRSIRPLARLPEETRIAVVQALENANE</sequence>
<evidence type="ECO:0000259" key="2">
    <source>
        <dbReference type="PROSITE" id="PS50056"/>
    </source>
</evidence>
<dbReference type="CDD" id="cd03386">
    <property type="entry name" value="PAP2_Aur1_like"/>
    <property type="match status" value="1"/>
</dbReference>
<dbReference type="Gene3D" id="3.90.190.10">
    <property type="entry name" value="Protein tyrosine phosphatase superfamily"/>
    <property type="match status" value="1"/>
</dbReference>
<feature type="transmembrane region" description="Helical" evidence="1">
    <location>
        <begin position="9"/>
        <end position="30"/>
    </location>
</feature>
<dbReference type="Proteomes" id="UP000254572">
    <property type="component" value="Unassembled WGS sequence"/>
</dbReference>
<dbReference type="InterPro" id="IPR029021">
    <property type="entry name" value="Prot-tyrosine_phosphatase-like"/>
</dbReference>
<evidence type="ECO:0000313" key="4">
    <source>
        <dbReference type="Proteomes" id="UP000254572"/>
    </source>
</evidence>
<dbReference type="InterPro" id="IPR000387">
    <property type="entry name" value="Tyr_Pase_dom"/>
</dbReference>
<dbReference type="EMBL" id="UFUW01000001">
    <property type="protein sequence ID" value="SUX24279.1"/>
    <property type="molecule type" value="Genomic_DNA"/>
</dbReference>
<dbReference type="PANTHER" id="PTHR47216">
    <property type="match status" value="1"/>
</dbReference>
<feature type="transmembrane region" description="Helical" evidence="1">
    <location>
        <begin position="50"/>
        <end position="73"/>
    </location>
</feature>